<dbReference type="PANTHER" id="PTHR44688">
    <property type="entry name" value="DNA-BINDING TRANSCRIPTIONAL ACTIVATOR DEVR_DOSR"/>
    <property type="match status" value="1"/>
</dbReference>
<dbReference type="PROSITE" id="PS50043">
    <property type="entry name" value="HTH_LUXR_2"/>
    <property type="match status" value="1"/>
</dbReference>
<keyword evidence="3" id="KW-0804">Transcription</keyword>
<dbReference type="PRINTS" id="PR00038">
    <property type="entry name" value="HTHLUXR"/>
</dbReference>
<evidence type="ECO:0000256" key="2">
    <source>
        <dbReference type="ARBA" id="ARBA00023125"/>
    </source>
</evidence>
<comment type="caution">
    <text evidence="5">The sequence shown here is derived from an EMBL/GenBank/DDBJ whole genome shotgun (WGS) entry which is preliminary data.</text>
</comment>
<dbReference type="InterPro" id="IPR036388">
    <property type="entry name" value="WH-like_DNA-bd_sf"/>
</dbReference>
<reference evidence="5 6" key="1">
    <citation type="submission" date="2019-03" db="EMBL/GenBank/DDBJ databases">
        <title>Draft Genome Sequence of Duganella callidus sp. nov., a Novel Duganella Species Isolated from Cultivated Soil.</title>
        <authorList>
            <person name="Raths R."/>
            <person name="Peta V."/>
            <person name="Bucking H."/>
        </authorList>
    </citation>
    <scope>NUCLEOTIDE SEQUENCE [LARGE SCALE GENOMIC DNA]</scope>
    <source>
        <strain evidence="5 6">DN04</strain>
    </source>
</reference>
<sequence length="167" mass="18374">PAWLDAGPGADPLKAGAALAPYQGELRELGLDNLLMHGSERLPGGATFFALFGMPHRPRPRHAYFLELLLPYLHLSLQRINRQQAQARAGALARPVSAREAEILHWVREGKSNDEIGLILGISGLTVKNHLQRVYRLLGVSNRAQAITRGMVLQLFDRPPQPLARAA</sequence>
<evidence type="ECO:0000259" key="4">
    <source>
        <dbReference type="PROSITE" id="PS50043"/>
    </source>
</evidence>
<dbReference type="CDD" id="cd06170">
    <property type="entry name" value="LuxR_C_like"/>
    <property type="match status" value="1"/>
</dbReference>
<proteinExistence type="predicted"/>
<keyword evidence="1" id="KW-0805">Transcription regulation</keyword>
<dbReference type="RefSeq" id="WP_229257512.1">
    <property type="nucleotide sequence ID" value="NZ_SPVG01000220.1"/>
</dbReference>
<evidence type="ECO:0000313" key="5">
    <source>
        <dbReference type="EMBL" id="TFW16877.1"/>
    </source>
</evidence>
<dbReference type="Proteomes" id="UP000297729">
    <property type="component" value="Unassembled WGS sequence"/>
</dbReference>
<protein>
    <submittedName>
        <fullName evidence="5">Helix-turn-helix transcriptional regulator</fullName>
    </submittedName>
</protein>
<dbReference type="SUPFAM" id="SSF46894">
    <property type="entry name" value="C-terminal effector domain of the bipartite response regulators"/>
    <property type="match status" value="1"/>
</dbReference>
<dbReference type="Gene3D" id="1.10.10.10">
    <property type="entry name" value="Winged helix-like DNA-binding domain superfamily/Winged helix DNA-binding domain"/>
    <property type="match status" value="1"/>
</dbReference>
<accession>A0A4Y9S9W3</accession>
<dbReference type="SMART" id="SM00421">
    <property type="entry name" value="HTH_LUXR"/>
    <property type="match status" value="1"/>
</dbReference>
<dbReference type="Pfam" id="PF00196">
    <property type="entry name" value="GerE"/>
    <property type="match status" value="1"/>
</dbReference>
<dbReference type="EMBL" id="SPVG01000220">
    <property type="protein sequence ID" value="TFW16877.1"/>
    <property type="molecule type" value="Genomic_DNA"/>
</dbReference>
<keyword evidence="2" id="KW-0238">DNA-binding</keyword>
<evidence type="ECO:0000256" key="3">
    <source>
        <dbReference type="ARBA" id="ARBA00023163"/>
    </source>
</evidence>
<organism evidence="5 6">
    <name type="scientific">Duganella callida</name>
    <dbReference type="NCBI Taxonomy" id="2561932"/>
    <lineage>
        <taxon>Bacteria</taxon>
        <taxon>Pseudomonadati</taxon>
        <taxon>Pseudomonadota</taxon>
        <taxon>Betaproteobacteria</taxon>
        <taxon>Burkholderiales</taxon>
        <taxon>Oxalobacteraceae</taxon>
        <taxon>Telluria group</taxon>
        <taxon>Duganella</taxon>
    </lineage>
</organism>
<feature type="domain" description="HTH luxR-type" evidence="4">
    <location>
        <begin position="89"/>
        <end position="154"/>
    </location>
</feature>
<dbReference type="GO" id="GO:0003677">
    <property type="term" value="F:DNA binding"/>
    <property type="evidence" value="ECO:0007669"/>
    <property type="project" value="UniProtKB-KW"/>
</dbReference>
<dbReference type="InterPro" id="IPR016032">
    <property type="entry name" value="Sig_transdc_resp-reg_C-effctor"/>
</dbReference>
<gene>
    <name evidence="5" type="ORF">E4L98_22160</name>
</gene>
<dbReference type="GO" id="GO:0006355">
    <property type="term" value="P:regulation of DNA-templated transcription"/>
    <property type="evidence" value="ECO:0007669"/>
    <property type="project" value="InterPro"/>
</dbReference>
<feature type="non-terminal residue" evidence="5">
    <location>
        <position position="1"/>
    </location>
</feature>
<keyword evidence="6" id="KW-1185">Reference proteome</keyword>
<evidence type="ECO:0000256" key="1">
    <source>
        <dbReference type="ARBA" id="ARBA00023015"/>
    </source>
</evidence>
<dbReference type="InterPro" id="IPR000792">
    <property type="entry name" value="Tscrpt_reg_LuxR_C"/>
</dbReference>
<name>A0A4Y9S9W3_9BURK</name>
<dbReference type="PANTHER" id="PTHR44688:SF16">
    <property type="entry name" value="DNA-BINDING TRANSCRIPTIONAL ACTIVATOR DEVR_DOSR"/>
    <property type="match status" value="1"/>
</dbReference>
<dbReference type="AlphaFoldDB" id="A0A4Y9S9W3"/>
<evidence type="ECO:0000313" key="6">
    <source>
        <dbReference type="Proteomes" id="UP000297729"/>
    </source>
</evidence>